<sequence length="470" mass="52095">MESVEAVRHGPQQNREAIPDPSSGASFAEGRFRWIAEIEDMLMQIGFIDCRAICYNGVLSNVRRLLWSVAIGARRSQVGGTLILPAMGCGASVDRESHHVKETTARVSATQKDRAEIWPFSGLHHPIFLSPFQAQILEDLQKGSYSTWQTAPVALRKDRNLGLAAVRGANPLYCLCNAAAPELLADKNFFREAVKETKAWWLVKVACEELQEDKAFVEELKALSGRGLVFTYYDSYDCFQQMRSRFPATGASIPGGEAYEEVMKQLRATDHGTATVWFGNELVFGPSANEGRWLHPPENCGRDDVPVPAAAKQDPKWKSVVESRSSREVGAAIGCVRSADSTRTFGIKRLSRMGVYWDGHPKGLCQGCQGWEAGSLHTCVAQNWVKKFSAGSSELSDADADCLQLPRETFRNGKPEGWGEGQMSIIARTARFERKAPVHPHTGLPLGVGCRWERLVLDQLQFPVYAFFMP</sequence>
<comment type="caution">
    <text evidence="2">The sequence shown here is derived from an EMBL/GenBank/DDBJ whole genome shotgun (WGS) entry which is preliminary data.</text>
</comment>
<evidence type="ECO:0000313" key="3">
    <source>
        <dbReference type="Proteomes" id="UP000604046"/>
    </source>
</evidence>
<evidence type="ECO:0000256" key="1">
    <source>
        <dbReference type="SAM" id="MobiDB-lite"/>
    </source>
</evidence>
<proteinExistence type="predicted"/>
<protein>
    <submittedName>
        <fullName evidence="2">Pum protein</fullName>
    </submittedName>
</protein>
<keyword evidence="3" id="KW-1185">Reference proteome</keyword>
<evidence type="ECO:0000313" key="2">
    <source>
        <dbReference type="EMBL" id="CAE7426116.1"/>
    </source>
</evidence>
<organism evidence="2 3">
    <name type="scientific">Symbiodinium natans</name>
    <dbReference type="NCBI Taxonomy" id="878477"/>
    <lineage>
        <taxon>Eukaryota</taxon>
        <taxon>Sar</taxon>
        <taxon>Alveolata</taxon>
        <taxon>Dinophyceae</taxon>
        <taxon>Suessiales</taxon>
        <taxon>Symbiodiniaceae</taxon>
        <taxon>Symbiodinium</taxon>
    </lineage>
</organism>
<name>A0A812RAN0_9DINO</name>
<dbReference type="AlphaFoldDB" id="A0A812RAN0"/>
<feature type="region of interest" description="Disordered" evidence="1">
    <location>
        <begin position="1"/>
        <end position="24"/>
    </location>
</feature>
<gene>
    <name evidence="2" type="primary">pum</name>
    <name evidence="2" type="ORF">SNAT2548_LOCUS23187</name>
</gene>
<reference evidence="2" key="1">
    <citation type="submission" date="2021-02" db="EMBL/GenBank/DDBJ databases">
        <authorList>
            <person name="Dougan E. K."/>
            <person name="Rhodes N."/>
            <person name="Thang M."/>
            <person name="Chan C."/>
        </authorList>
    </citation>
    <scope>NUCLEOTIDE SEQUENCE</scope>
</reference>
<accession>A0A812RAN0</accession>
<dbReference type="Proteomes" id="UP000604046">
    <property type="component" value="Unassembled WGS sequence"/>
</dbReference>
<dbReference type="EMBL" id="CAJNDS010002313">
    <property type="protein sequence ID" value="CAE7426116.1"/>
    <property type="molecule type" value="Genomic_DNA"/>
</dbReference>